<keyword evidence="1" id="KW-0732">Signal</keyword>
<name>A0AAE0CK22_9ROSI</name>
<comment type="caution">
    <text evidence="3">The sequence shown here is derived from an EMBL/GenBank/DDBJ whole genome shotgun (WGS) entry which is preliminary data.</text>
</comment>
<dbReference type="PANTHER" id="PTHR36617:SF5">
    <property type="entry name" value="OS05G0421675 PROTEIN"/>
    <property type="match status" value="1"/>
</dbReference>
<evidence type="ECO:0000313" key="4">
    <source>
        <dbReference type="Proteomes" id="UP001280121"/>
    </source>
</evidence>
<dbReference type="Pfam" id="PF13966">
    <property type="entry name" value="zf-RVT"/>
    <property type="match status" value="1"/>
</dbReference>
<reference evidence="3" key="1">
    <citation type="journal article" date="2023" name="Plant J.">
        <title>Genome sequences and population genomics provide insights into the demographic history, inbreeding, and mutation load of two 'living fossil' tree species of Dipteronia.</title>
        <authorList>
            <person name="Feng Y."/>
            <person name="Comes H.P."/>
            <person name="Chen J."/>
            <person name="Zhu S."/>
            <person name="Lu R."/>
            <person name="Zhang X."/>
            <person name="Li P."/>
            <person name="Qiu J."/>
            <person name="Olsen K.M."/>
            <person name="Qiu Y."/>
        </authorList>
    </citation>
    <scope>NUCLEOTIDE SEQUENCE</scope>
    <source>
        <strain evidence="3">KIB01</strain>
    </source>
</reference>
<feature type="domain" description="Reverse transcriptase zinc-binding" evidence="2">
    <location>
        <begin position="166"/>
        <end position="219"/>
    </location>
</feature>
<evidence type="ECO:0000259" key="2">
    <source>
        <dbReference type="Pfam" id="PF13966"/>
    </source>
</evidence>
<keyword evidence="4" id="KW-1185">Reference proteome</keyword>
<dbReference type="Proteomes" id="UP001280121">
    <property type="component" value="Unassembled WGS sequence"/>
</dbReference>
<dbReference type="EMBL" id="JANJYI010000004">
    <property type="protein sequence ID" value="KAK2654085.1"/>
    <property type="molecule type" value="Genomic_DNA"/>
</dbReference>
<dbReference type="PANTHER" id="PTHR36617">
    <property type="entry name" value="PROTEIN, PUTATIVE-RELATED"/>
    <property type="match status" value="1"/>
</dbReference>
<feature type="signal peptide" evidence="1">
    <location>
        <begin position="1"/>
        <end position="22"/>
    </location>
</feature>
<accession>A0AAE0CK22</accession>
<organism evidence="3 4">
    <name type="scientific">Dipteronia dyeriana</name>
    <dbReference type="NCBI Taxonomy" id="168575"/>
    <lineage>
        <taxon>Eukaryota</taxon>
        <taxon>Viridiplantae</taxon>
        <taxon>Streptophyta</taxon>
        <taxon>Embryophyta</taxon>
        <taxon>Tracheophyta</taxon>
        <taxon>Spermatophyta</taxon>
        <taxon>Magnoliopsida</taxon>
        <taxon>eudicotyledons</taxon>
        <taxon>Gunneridae</taxon>
        <taxon>Pentapetalae</taxon>
        <taxon>rosids</taxon>
        <taxon>malvids</taxon>
        <taxon>Sapindales</taxon>
        <taxon>Sapindaceae</taxon>
        <taxon>Hippocastanoideae</taxon>
        <taxon>Acereae</taxon>
        <taxon>Dipteronia</taxon>
    </lineage>
</organism>
<feature type="chain" id="PRO_5042134626" description="Reverse transcriptase zinc-binding domain-containing protein" evidence="1">
    <location>
        <begin position="23"/>
        <end position="224"/>
    </location>
</feature>
<gene>
    <name evidence="3" type="ORF">Ddye_013941</name>
</gene>
<dbReference type="AlphaFoldDB" id="A0AAE0CK22"/>
<proteinExistence type="predicted"/>
<evidence type="ECO:0000313" key="3">
    <source>
        <dbReference type="EMBL" id="KAK2654085.1"/>
    </source>
</evidence>
<protein>
    <recommendedName>
        <fullName evidence="2">Reverse transcriptase zinc-binding domain-containing protein</fullName>
    </recommendedName>
</protein>
<dbReference type="InterPro" id="IPR026960">
    <property type="entry name" value="RVT-Znf"/>
</dbReference>
<evidence type="ECO:0000256" key="1">
    <source>
        <dbReference type="SAM" id="SignalP"/>
    </source>
</evidence>
<sequence length="224" mass="25796">MRISSLLWGWSVVPTASSFVRAVGSLFVDGTAMMRIIGEGSKVAVGNGSRAQFWNDRWIREMPLKRAFPRIFALASKKEGTMSEFGRLDTDEWIWDVPPRRRIFGWETKQWNRFEGCIERQKIRNCVSDTLAWIFCPNGIFSVSSARRCLEQVDCNDMGEFFLSTQCICPPKVDVFVWQMLKGRTMVRDVLKRFGLTVTGSSLCPFCNNNYETSNHIFLLYGWS</sequence>